<organism evidence="2 3">
    <name type="scientific">Planotetraspora silvatica</name>
    <dbReference type="NCBI Taxonomy" id="234614"/>
    <lineage>
        <taxon>Bacteria</taxon>
        <taxon>Bacillati</taxon>
        <taxon>Actinomycetota</taxon>
        <taxon>Actinomycetes</taxon>
        <taxon>Streptosporangiales</taxon>
        <taxon>Streptosporangiaceae</taxon>
        <taxon>Planotetraspora</taxon>
    </lineage>
</organism>
<protein>
    <submittedName>
        <fullName evidence="2">Uncharacterized protein</fullName>
    </submittedName>
</protein>
<name>A0A8J3XNW5_9ACTN</name>
<dbReference type="AlphaFoldDB" id="A0A8J3XNW5"/>
<evidence type="ECO:0000256" key="1">
    <source>
        <dbReference type="SAM" id="MobiDB-lite"/>
    </source>
</evidence>
<accession>A0A8J3XNW5</accession>
<keyword evidence="3" id="KW-1185">Reference proteome</keyword>
<dbReference type="EMBL" id="BOOQ01000026">
    <property type="protein sequence ID" value="GII47645.1"/>
    <property type="molecule type" value="Genomic_DNA"/>
</dbReference>
<reference evidence="2" key="1">
    <citation type="submission" date="2021-01" db="EMBL/GenBank/DDBJ databases">
        <title>Whole genome shotgun sequence of Planotetraspora silvatica NBRC 100141.</title>
        <authorList>
            <person name="Komaki H."/>
            <person name="Tamura T."/>
        </authorList>
    </citation>
    <scope>NUCLEOTIDE SEQUENCE</scope>
    <source>
        <strain evidence="2">NBRC 100141</strain>
    </source>
</reference>
<proteinExistence type="predicted"/>
<feature type="region of interest" description="Disordered" evidence="1">
    <location>
        <begin position="1"/>
        <end position="42"/>
    </location>
</feature>
<evidence type="ECO:0000313" key="2">
    <source>
        <dbReference type="EMBL" id="GII47645.1"/>
    </source>
</evidence>
<dbReference type="Proteomes" id="UP000644610">
    <property type="component" value="Unassembled WGS sequence"/>
</dbReference>
<evidence type="ECO:0000313" key="3">
    <source>
        <dbReference type="Proteomes" id="UP000644610"/>
    </source>
</evidence>
<gene>
    <name evidence="2" type="ORF">Psi02_40690</name>
</gene>
<sequence length="82" mass="8528">MRYPASIPASLPVPTRGSAAKRPPEWTAQGTSAAAAPSQKIAGQSHVVEARAVPARERSAGAAPVKSVCAIPRPSPMDMRRI</sequence>
<comment type="caution">
    <text evidence="2">The sequence shown here is derived from an EMBL/GenBank/DDBJ whole genome shotgun (WGS) entry which is preliminary data.</text>
</comment>